<evidence type="ECO:0000313" key="3">
    <source>
        <dbReference type="Proteomes" id="UP000823883"/>
    </source>
</evidence>
<organism evidence="2 3">
    <name type="scientific">Candidatus Lachnoclostridium pullistercoris</name>
    <dbReference type="NCBI Taxonomy" id="2838632"/>
    <lineage>
        <taxon>Bacteria</taxon>
        <taxon>Bacillati</taxon>
        <taxon>Bacillota</taxon>
        <taxon>Clostridia</taxon>
        <taxon>Lachnospirales</taxon>
        <taxon>Lachnospiraceae</taxon>
    </lineage>
</organism>
<reference evidence="2" key="1">
    <citation type="journal article" date="2021" name="PeerJ">
        <title>Extensive microbial diversity within the chicken gut microbiome revealed by metagenomics and culture.</title>
        <authorList>
            <person name="Gilroy R."/>
            <person name="Ravi A."/>
            <person name="Getino M."/>
            <person name="Pursley I."/>
            <person name="Horton D.L."/>
            <person name="Alikhan N.F."/>
            <person name="Baker D."/>
            <person name="Gharbi K."/>
            <person name="Hall N."/>
            <person name="Watson M."/>
            <person name="Adriaenssens E.M."/>
            <person name="Foster-Nyarko E."/>
            <person name="Jarju S."/>
            <person name="Secka A."/>
            <person name="Antonio M."/>
            <person name="Oren A."/>
            <person name="Chaudhuri R.R."/>
            <person name="La Ragione R."/>
            <person name="Hildebrand F."/>
            <person name="Pallen M.J."/>
        </authorList>
    </citation>
    <scope>NUCLEOTIDE SEQUENCE</scope>
    <source>
        <strain evidence="2">CHK183-5548</strain>
    </source>
</reference>
<evidence type="ECO:0000256" key="1">
    <source>
        <dbReference type="SAM" id="Coils"/>
    </source>
</evidence>
<gene>
    <name evidence="2" type="ORF">IAA04_00640</name>
</gene>
<sequence>MGAKNMDDIAELFKTLRFRKQLIGGVSEMDVWKKLSKVQEEYRSAYEIQQERYEARLQERDEEIAALREQISKENAHE</sequence>
<proteinExistence type="predicted"/>
<protein>
    <submittedName>
        <fullName evidence="2">Uncharacterized protein</fullName>
    </submittedName>
</protein>
<comment type="caution">
    <text evidence="2">The sequence shown here is derived from an EMBL/GenBank/DDBJ whole genome shotgun (WGS) entry which is preliminary data.</text>
</comment>
<dbReference type="EMBL" id="DWWL01000003">
    <property type="protein sequence ID" value="HJC46544.1"/>
    <property type="molecule type" value="Genomic_DNA"/>
</dbReference>
<dbReference type="AlphaFoldDB" id="A0A9D2T5N3"/>
<reference evidence="2" key="2">
    <citation type="submission" date="2021-04" db="EMBL/GenBank/DDBJ databases">
        <authorList>
            <person name="Gilroy R."/>
        </authorList>
    </citation>
    <scope>NUCLEOTIDE SEQUENCE</scope>
    <source>
        <strain evidence="2">CHK183-5548</strain>
    </source>
</reference>
<feature type="coiled-coil region" evidence="1">
    <location>
        <begin position="43"/>
        <end position="77"/>
    </location>
</feature>
<evidence type="ECO:0000313" key="2">
    <source>
        <dbReference type="EMBL" id="HJC46544.1"/>
    </source>
</evidence>
<accession>A0A9D2T5N3</accession>
<keyword evidence="1" id="KW-0175">Coiled coil</keyword>
<name>A0A9D2T5N3_9FIRM</name>
<dbReference type="Proteomes" id="UP000823883">
    <property type="component" value="Unassembled WGS sequence"/>
</dbReference>